<keyword evidence="3" id="KW-1185">Reference proteome</keyword>
<dbReference type="Proteomes" id="UP000059188">
    <property type="component" value="Unassembled WGS sequence"/>
</dbReference>
<reference evidence="2 3" key="1">
    <citation type="submission" date="2014-11" db="EMBL/GenBank/DDBJ databases">
        <authorList>
            <person name="Wibberg Daniel"/>
        </authorList>
    </citation>
    <scope>NUCLEOTIDE SEQUENCE [LARGE SCALE GENOMIC DNA]</scope>
    <source>
        <strain evidence="2">Rhizoctonia solani AG1-IB 7/3/14</strain>
    </source>
</reference>
<evidence type="ECO:0000313" key="3">
    <source>
        <dbReference type="Proteomes" id="UP000059188"/>
    </source>
</evidence>
<evidence type="ECO:0000256" key="1">
    <source>
        <dbReference type="SAM" id="Phobius"/>
    </source>
</evidence>
<gene>
    <name evidence="2" type="ORF">RSOLAG1IB_03457</name>
</gene>
<dbReference type="AlphaFoldDB" id="A0A0B7FRK3"/>
<dbReference type="EMBL" id="LN679103">
    <property type="protein sequence ID" value="CEL59524.1"/>
    <property type="molecule type" value="Genomic_DNA"/>
</dbReference>
<feature type="transmembrane region" description="Helical" evidence="1">
    <location>
        <begin position="39"/>
        <end position="59"/>
    </location>
</feature>
<name>A0A0B7FRK3_THACB</name>
<proteinExistence type="predicted"/>
<organism evidence="2 3">
    <name type="scientific">Thanatephorus cucumeris (strain AG1-IB / isolate 7/3/14)</name>
    <name type="common">Lettuce bottom rot fungus</name>
    <name type="synonym">Rhizoctonia solani</name>
    <dbReference type="NCBI Taxonomy" id="1108050"/>
    <lineage>
        <taxon>Eukaryota</taxon>
        <taxon>Fungi</taxon>
        <taxon>Dikarya</taxon>
        <taxon>Basidiomycota</taxon>
        <taxon>Agaricomycotina</taxon>
        <taxon>Agaricomycetes</taxon>
        <taxon>Cantharellales</taxon>
        <taxon>Ceratobasidiaceae</taxon>
        <taxon>Rhizoctonia</taxon>
        <taxon>Rhizoctonia solani AG-1</taxon>
    </lineage>
</organism>
<keyword evidence="1" id="KW-1133">Transmembrane helix</keyword>
<evidence type="ECO:0000313" key="2">
    <source>
        <dbReference type="EMBL" id="CEL59524.1"/>
    </source>
</evidence>
<keyword evidence="1" id="KW-0472">Membrane</keyword>
<protein>
    <submittedName>
        <fullName evidence="2">Uncharacterized protein</fullName>
    </submittedName>
</protein>
<accession>A0A0B7FRK3</accession>
<dbReference type="STRING" id="1108050.A0A0B7FRK3"/>
<sequence length="89" mass="10135">MSAPPLLSFLTPAPAVFPPEEYDGFQLRWKNVVFRPAEFKYEGVTLLAILAYIALYIFGKRVNENRAGRWQVSFLLLSKPDCPAQLKAF</sequence>
<keyword evidence="1" id="KW-0812">Transmembrane</keyword>
<dbReference type="OrthoDB" id="10039147at2759"/>